<name>A0A645IGJ8_9ZZZZ</name>
<comment type="caution">
    <text evidence="6">The sequence shown here is derived from an EMBL/GenBank/DDBJ whole genome shotgun (WGS) entry which is preliminary data.</text>
</comment>
<dbReference type="GO" id="GO:0016747">
    <property type="term" value="F:acyltransferase activity, transferring groups other than amino-acyl groups"/>
    <property type="evidence" value="ECO:0007669"/>
    <property type="project" value="InterPro"/>
</dbReference>
<keyword evidence="5 6" id="KW-0012">Acyltransferase</keyword>
<comment type="cofactor">
    <cofactor evidence="1">
        <name>Zn(2+)</name>
        <dbReference type="ChEBI" id="CHEBI:29105"/>
    </cofactor>
</comment>
<evidence type="ECO:0000256" key="5">
    <source>
        <dbReference type="ARBA" id="ARBA00023315"/>
    </source>
</evidence>
<dbReference type="AlphaFoldDB" id="A0A645IGJ8"/>
<keyword evidence="4" id="KW-0862">Zinc</keyword>
<dbReference type="PANTHER" id="PTHR39453:SF1">
    <property type="entry name" value="PHOSPHATE PROPANOYLTRANSFERASE"/>
    <property type="match status" value="1"/>
</dbReference>
<proteinExistence type="predicted"/>
<sequence length="118" mass="12675">MSLTDARRTGIDAQIRLSTQLSGTSGARLIGPFGEVTLEQGIIAAARHLHISPEEAATMDLREGEAVCIETAGVRGLIFKNVIVRIDDLYTAELHIDTDEANAAGLKNGDETEIIFNL</sequence>
<gene>
    <name evidence="6" type="primary">pduL_22</name>
    <name evidence="6" type="ORF">SDC9_197596</name>
</gene>
<evidence type="ECO:0000313" key="6">
    <source>
        <dbReference type="EMBL" id="MPN49972.1"/>
    </source>
</evidence>
<evidence type="ECO:0000256" key="1">
    <source>
        <dbReference type="ARBA" id="ARBA00001947"/>
    </source>
</evidence>
<reference evidence="6" key="1">
    <citation type="submission" date="2019-08" db="EMBL/GenBank/DDBJ databases">
        <authorList>
            <person name="Kucharzyk K."/>
            <person name="Murdoch R.W."/>
            <person name="Higgins S."/>
            <person name="Loffler F."/>
        </authorList>
    </citation>
    <scope>NUCLEOTIDE SEQUENCE</scope>
</reference>
<dbReference type="EMBL" id="VSSQ01113709">
    <property type="protein sequence ID" value="MPN49972.1"/>
    <property type="molecule type" value="Genomic_DNA"/>
</dbReference>
<keyword evidence="2 6" id="KW-0808">Transferase</keyword>
<dbReference type="EC" id="2.3.1.222" evidence="6"/>
<evidence type="ECO:0000256" key="2">
    <source>
        <dbReference type="ARBA" id="ARBA00022679"/>
    </source>
</evidence>
<dbReference type="Pfam" id="PF06130">
    <property type="entry name" value="PTAC"/>
    <property type="match status" value="1"/>
</dbReference>
<organism evidence="6">
    <name type="scientific">bioreactor metagenome</name>
    <dbReference type="NCBI Taxonomy" id="1076179"/>
    <lineage>
        <taxon>unclassified sequences</taxon>
        <taxon>metagenomes</taxon>
        <taxon>ecological metagenomes</taxon>
    </lineage>
</organism>
<protein>
    <submittedName>
        <fullName evidence="6">Phosphate propanoyltransferase</fullName>
        <ecNumber evidence="6">2.3.1.222</ecNumber>
    </submittedName>
</protein>
<evidence type="ECO:0000256" key="4">
    <source>
        <dbReference type="ARBA" id="ARBA00022833"/>
    </source>
</evidence>
<dbReference type="GO" id="GO:0046872">
    <property type="term" value="F:metal ion binding"/>
    <property type="evidence" value="ECO:0007669"/>
    <property type="project" value="UniProtKB-KW"/>
</dbReference>
<keyword evidence="3" id="KW-0479">Metal-binding</keyword>
<evidence type="ECO:0000256" key="3">
    <source>
        <dbReference type="ARBA" id="ARBA00022723"/>
    </source>
</evidence>
<accession>A0A645IGJ8</accession>
<dbReference type="InterPro" id="IPR008300">
    <property type="entry name" value="PTAC"/>
</dbReference>
<dbReference type="PANTHER" id="PTHR39453">
    <property type="entry name" value="PHOSPHATE PROPANOYLTRANSFERASE"/>
    <property type="match status" value="1"/>
</dbReference>